<protein>
    <submittedName>
        <fullName evidence="1">DUF2857 family protein</fullName>
    </submittedName>
</protein>
<dbReference type="EMBL" id="WTVR01000002">
    <property type="protein sequence ID" value="NMF87188.1"/>
    <property type="molecule type" value="Genomic_DNA"/>
</dbReference>
<organism evidence="1 2">
    <name type="scientific">Aromatoleum petrolei</name>
    <dbReference type="NCBI Taxonomy" id="76116"/>
    <lineage>
        <taxon>Bacteria</taxon>
        <taxon>Pseudomonadati</taxon>
        <taxon>Pseudomonadota</taxon>
        <taxon>Betaproteobacteria</taxon>
        <taxon>Rhodocyclales</taxon>
        <taxon>Rhodocyclaceae</taxon>
        <taxon>Aromatoleum</taxon>
    </lineage>
</organism>
<dbReference type="InterPro" id="IPR021364">
    <property type="entry name" value="DUF2857"/>
</dbReference>
<keyword evidence="2" id="KW-1185">Reference proteome</keyword>
<dbReference type="RefSeq" id="WP_169204636.1">
    <property type="nucleotide sequence ID" value="NZ_CP059560.1"/>
</dbReference>
<evidence type="ECO:0000313" key="1">
    <source>
        <dbReference type="EMBL" id="NMF87188.1"/>
    </source>
</evidence>
<reference evidence="1 2" key="1">
    <citation type="submission" date="2019-12" db="EMBL/GenBank/DDBJ databases">
        <title>Comparative genomics gives insights into the taxonomy of the Azoarcus-Aromatoleum group and reveals separate origins of nif in the plant-associated Azoarcus and non-plant-associated Aromatoleum sub-groups.</title>
        <authorList>
            <person name="Lafos M."/>
            <person name="Maluk M."/>
            <person name="Batista M."/>
            <person name="Junghare M."/>
            <person name="Carmona M."/>
            <person name="Faoro H."/>
            <person name="Cruz L.M."/>
            <person name="Battistoni F."/>
            <person name="De Souza E."/>
            <person name="Pedrosa F."/>
            <person name="Chen W.-M."/>
            <person name="Poole P.S."/>
            <person name="Dixon R.A."/>
            <person name="James E.K."/>
        </authorList>
    </citation>
    <scope>NUCLEOTIDE SEQUENCE [LARGE SCALE GENOMIC DNA]</scope>
    <source>
        <strain evidence="1 2">ToN1</strain>
    </source>
</reference>
<proteinExistence type="predicted"/>
<dbReference type="Proteomes" id="UP000652074">
    <property type="component" value="Unassembled WGS sequence"/>
</dbReference>
<name>A0ABX1MGW5_9RHOO</name>
<evidence type="ECO:0000313" key="2">
    <source>
        <dbReference type="Proteomes" id="UP000652074"/>
    </source>
</evidence>
<gene>
    <name evidence="1" type="ORF">GPA26_01710</name>
</gene>
<accession>A0ABX1MGW5</accession>
<sequence>MIPIRSEQLRYALLSHLIHLLDTGELQTLLEAGLSPDLLDTLRSASARDLASIAGMPQLDVCIHFDPATLEAAYRRHCAIAEMRRLMEYHVMHGAQPPLLVHLFKMTLTEIQQQRALLCPGPPPRGRPALPDPSVREAVHNAWSRIRCTHPPQRQFVELHRAFPDHSIATLWHVVHEFDSDVEGIDLLDSSNPTLKL</sequence>
<comment type="caution">
    <text evidence="1">The sequence shown here is derived from an EMBL/GenBank/DDBJ whole genome shotgun (WGS) entry which is preliminary data.</text>
</comment>
<dbReference type="Pfam" id="PF11198">
    <property type="entry name" value="DUF2857"/>
    <property type="match status" value="1"/>
</dbReference>